<evidence type="ECO:0008006" key="4">
    <source>
        <dbReference type="Google" id="ProtNLM"/>
    </source>
</evidence>
<dbReference type="RefSeq" id="WP_283434366.1">
    <property type="nucleotide sequence ID" value="NZ_CAWLDM010000001.1"/>
</dbReference>
<accession>A0ABY1QKP4</accession>
<reference evidence="2 3" key="1">
    <citation type="submission" date="2017-05" db="EMBL/GenBank/DDBJ databases">
        <authorList>
            <person name="Varghese N."/>
            <person name="Submissions S."/>
        </authorList>
    </citation>
    <scope>NUCLEOTIDE SEQUENCE [LARGE SCALE GENOMIC DNA]</scope>
    <source>
        <strain evidence="2 3">DSM 25457</strain>
    </source>
</reference>
<keyword evidence="1" id="KW-1133">Transmembrane helix</keyword>
<feature type="transmembrane region" description="Helical" evidence="1">
    <location>
        <begin position="118"/>
        <end position="140"/>
    </location>
</feature>
<gene>
    <name evidence="2" type="ORF">SAMN06265222_113113</name>
</gene>
<dbReference type="Proteomes" id="UP001158067">
    <property type="component" value="Unassembled WGS sequence"/>
</dbReference>
<keyword evidence="1" id="KW-0472">Membrane</keyword>
<keyword evidence="3" id="KW-1185">Reference proteome</keyword>
<evidence type="ECO:0000313" key="3">
    <source>
        <dbReference type="Proteomes" id="UP001158067"/>
    </source>
</evidence>
<keyword evidence="1" id="KW-0812">Transmembrane</keyword>
<proteinExistence type="predicted"/>
<evidence type="ECO:0000313" key="2">
    <source>
        <dbReference type="EMBL" id="SMP70722.1"/>
    </source>
</evidence>
<protein>
    <recommendedName>
        <fullName evidence="4">DUF3592 domain-containing protein</fullName>
    </recommendedName>
</protein>
<name>A0ABY1QKP4_9BACT</name>
<organism evidence="2 3">
    <name type="scientific">Neorhodopirellula lusitana</name>
    <dbReference type="NCBI Taxonomy" id="445327"/>
    <lineage>
        <taxon>Bacteria</taxon>
        <taxon>Pseudomonadati</taxon>
        <taxon>Planctomycetota</taxon>
        <taxon>Planctomycetia</taxon>
        <taxon>Pirellulales</taxon>
        <taxon>Pirellulaceae</taxon>
        <taxon>Neorhodopirellula</taxon>
    </lineage>
</organism>
<sequence length="148" mass="16545">MKYFPALVFVPLFALGAIGLVGTCKKIMRMQMIRGERVGAEIQSKVITSKLSRSDDYLFAWDGADVTKRSDQRIFLPPEVWERYDVGDSIDLVFVPGRTSPYHRDGIFASDGNLIFDYVLLAIEFLMMVGAVIGALAIIIKADRGSHR</sequence>
<dbReference type="EMBL" id="FXUG01000013">
    <property type="protein sequence ID" value="SMP70722.1"/>
    <property type="molecule type" value="Genomic_DNA"/>
</dbReference>
<comment type="caution">
    <text evidence="2">The sequence shown here is derived from an EMBL/GenBank/DDBJ whole genome shotgun (WGS) entry which is preliminary data.</text>
</comment>
<evidence type="ECO:0000256" key="1">
    <source>
        <dbReference type="SAM" id="Phobius"/>
    </source>
</evidence>